<evidence type="ECO:0000256" key="1">
    <source>
        <dbReference type="SAM" id="MobiDB-lite"/>
    </source>
</evidence>
<dbReference type="PANTHER" id="PTHR48079:SF6">
    <property type="entry name" value="NAD(P)-BINDING DOMAIN-CONTAINING PROTEIN-RELATED"/>
    <property type="match status" value="1"/>
</dbReference>
<dbReference type="PANTHER" id="PTHR48079">
    <property type="entry name" value="PROTEIN YEEZ"/>
    <property type="match status" value="1"/>
</dbReference>
<dbReference type="Proteomes" id="UP000536624">
    <property type="component" value="Unassembled WGS sequence"/>
</dbReference>
<dbReference type="GO" id="GO:0005737">
    <property type="term" value="C:cytoplasm"/>
    <property type="evidence" value="ECO:0007669"/>
    <property type="project" value="TreeGrafter"/>
</dbReference>
<dbReference type="InterPro" id="IPR036291">
    <property type="entry name" value="NAD(P)-bd_dom_sf"/>
</dbReference>
<organism evidence="3 4">
    <name type="scientific">Streptomyces malaysiensis</name>
    <dbReference type="NCBI Taxonomy" id="92644"/>
    <lineage>
        <taxon>Bacteria</taxon>
        <taxon>Bacillati</taxon>
        <taxon>Actinomycetota</taxon>
        <taxon>Actinomycetes</taxon>
        <taxon>Kitasatosporales</taxon>
        <taxon>Streptomycetaceae</taxon>
        <taxon>Streptomyces</taxon>
        <taxon>Streptomyces violaceusniger group</taxon>
    </lineage>
</organism>
<sequence>MTGDLPDVFEVHSDGEDFVYGAAGIVEDLRGQIPASWNNRFNAAVRQSGTVTQDKYDQSLPGTSTSHGARRGGEGMTHVLVTGAAGHIGRLVVDDLLSHGHRVTATDRNPVHDPRLTRSLAGDLRDRELVREALRGVEALVHLAAIPHPDTRDPAGQFTANCHTAFLALDEAGRAGVRRVVAASSIGALGLAWSTHPRSPGHVPVDESHPTLAEDPYGLSKLVLEQVAEGTHRRWGTDTICLRFPFTGTGPRLTRQLAAVRADPGHHASDLWGWLDTRDAATAIRAALAAEAHGSHVLYVAAPDTSSDIPTAELLARYHPTADIVAPLSRFAGLYDTSRCTRLLGFTPAHRRRTTDAVTEGPR</sequence>
<dbReference type="AlphaFoldDB" id="A0A7X5WZ23"/>
<feature type="region of interest" description="Disordered" evidence="1">
    <location>
        <begin position="50"/>
        <end position="73"/>
    </location>
</feature>
<dbReference type="Gene3D" id="3.40.50.720">
    <property type="entry name" value="NAD(P)-binding Rossmann-like Domain"/>
    <property type="match status" value="1"/>
</dbReference>
<evidence type="ECO:0000313" key="4">
    <source>
        <dbReference type="Proteomes" id="UP000536624"/>
    </source>
</evidence>
<dbReference type="InterPro" id="IPR001509">
    <property type="entry name" value="Epimerase_deHydtase"/>
</dbReference>
<gene>
    <name evidence="3" type="ORF">SMALB_1572</name>
</gene>
<accession>A0A7X5WZ23</accession>
<comment type="caution">
    <text evidence="3">The sequence shown here is derived from an EMBL/GenBank/DDBJ whole genome shotgun (WGS) entry which is preliminary data.</text>
</comment>
<dbReference type="EMBL" id="JAALLH010000001">
    <property type="protein sequence ID" value="NIY63633.1"/>
    <property type="molecule type" value="Genomic_DNA"/>
</dbReference>
<dbReference type="GO" id="GO:0004029">
    <property type="term" value="F:aldehyde dehydrogenase (NAD+) activity"/>
    <property type="evidence" value="ECO:0007669"/>
    <property type="project" value="TreeGrafter"/>
</dbReference>
<name>A0A7X5WZ23_STRMQ</name>
<evidence type="ECO:0000259" key="2">
    <source>
        <dbReference type="Pfam" id="PF01370"/>
    </source>
</evidence>
<dbReference type="SUPFAM" id="SSF51735">
    <property type="entry name" value="NAD(P)-binding Rossmann-fold domains"/>
    <property type="match status" value="1"/>
</dbReference>
<dbReference type="InterPro" id="IPR051783">
    <property type="entry name" value="NAD(P)-dependent_oxidoreduct"/>
</dbReference>
<protein>
    <recommendedName>
        <fullName evidence="2">NAD-dependent epimerase/dehydratase domain-containing protein</fullName>
    </recommendedName>
</protein>
<evidence type="ECO:0000313" key="3">
    <source>
        <dbReference type="EMBL" id="NIY63633.1"/>
    </source>
</evidence>
<dbReference type="RefSeq" id="WP_244453000.1">
    <property type="nucleotide sequence ID" value="NZ_JAALLH010000001.1"/>
</dbReference>
<dbReference type="Pfam" id="PF01370">
    <property type="entry name" value="Epimerase"/>
    <property type="match status" value="1"/>
</dbReference>
<proteinExistence type="predicted"/>
<reference evidence="3 4" key="1">
    <citation type="submission" date="2020-02" db="EMBL/GenBank/DDBJ databases">
        <title>Streptomyces malaysiensis DSM14702 (JHCC583434, PFL_A843) Genome sequencing and assembly.</title>
        <authorList>
            <person name="Samborskyy M."/>
        </authorList>
    </citation>
    <scope>NUCLEOTIDE SEQUENCE [LARGE SCALE GENOMIC DNA]</scope>
    <source>
        <strain evidence="3 4">DSM 14702</strain>
    </source>
</reference>
<feature type="domain" description="NAD-dependent epimerase/dehydratase" evidence="2">
    <location>
        <begin position="79"/>
        <end position="294"/>
    </location>
</feature>